<dbReference type="InterPro" id="IPR050682">
    <property type="entry name" value="ModA/WtpA"/>
</dbReference>
<organism evidence="2">
    <name type="scientific">mine drainage metagenome</name>
    <dbReference type="NCBI Taxonomy" id="410659"/>
    <lineage>
        <taxon>unclassified sequences</taxon>
        <taxon>metagenomes</taxon>
        <taxon>ecological metagenomes</taxon>
    </lineage>
</organism>
<dbReference type="PANTHER" id="PTHR30632:SF16">
    <property type="entry name" value="MOLYBDATE_TUNGSTATE-BINDING PROTEIN WTPA"/>
    <property type="match status" value="1"/>
</dbReference>
<sequence>TLMGRLQSGQLDAGFFYSTETSAAGIPSVTLPPAITPKALYTIALVRDAPHPRAAAAFIAFLLGPQGRKLMRAHGLALRRLTLTGEARAVPPPLRSLLRRAAPMP</sequence>
<comment type="similarity">
    <text evidence="1">Belongs to the bacterial solute-binding protein 1 family. WtpA subfamily.</text>
</comment>
<protein>
    <submittedName>
        <fullName evidence="2">Extracellular solute-binding protein family 1</fullName>
    </submittedName>
</protein>
<dbReference type="EMBL" id="AUZX01008240">
    <property type="protein sequence ID" value="EQD56496.1"/>
    <property type="molecule type" value="Genomic_DNA"/>
</dbReference>
<accession>T1A740</accession>
<dbReference type="AlphaFoldDB" id="T1A740"/>
<gene>
    <name evidence="2" type="ORF">B1A_11508</name>
</gene>
<dbReference type="Pfam" id="PF13531">
    <property type="entry name" value="SBP_bac_11"/>
    <property type="match status" value="1"/>
</dbReference>
<proteinExistence type="inferred from homology"/>
<dbReference type="PANTHER" id="PTHR30632">
    <property type="entry name" value="MOLYBDATE-BINDING PERIPLASMIC PROTEIN"/>
    <property type="match status" value="1"/>
</dbReference>
<feature type="non-terminal residue" evidence="2">
    <location>
        <position position="1"/>
    </location>
</feature>
<evidence type="ECO:0000313" key="2">
    <source>
        <dbReference type="EMBL" id="EQD56496.1"/>
    </source>
</evidence>
<reference evidence="2" key="2">
    <citation type="journal article" date="2014" name="ISME J.">
        <title>Microbial stratification in low pH oxic and suboxic macroscopic growths along an acid mine drainage.</title>
        <authorList>
            <person name="Mendez-Garcia C."/>
            <person name="Mesa V."/>
            <person name="Sprenger R.R."/>
            <person name="Richter M."/>
            <person name="Diez M.S."/>
            <person name="Solano J."/>
            <person name="Bargiela R."/>
            <person name="Golyshina O.V."/>
            <person name="Manteca A."/>
            <person name="Ramos J.L."/>
            <person name="Gallego J.R."/>
            <person name="Llorente I."/>
            <person name="Martins Dos Santos V.A."/>
            <person name="Jensen O.N."/>
            <person name="Pelaez A.I."/>
            <person name="Sanchez J."/>
            <person name="Ferrer M."/>
        </authorList>
    </citation>
    <scope>NUCLEOTIDE SEQUENCE</scope>
</reference>
<dbReference type="SUPFAM" id="SSF53850">
    <property type="entry name" value="Periplasmic binding protein-like II"/>
    <property type="match status" value="1"/>
</dbReference>
<dbReference type="GO" id="GO:0015689">
    <property type="term" value="P:molybdate ion transport"/>
    <property type="evidence" value="ECO:0007669"/>
    <property type="project" value="TreeGrafter"/>
</dbReference>
<dbReference type="Gene3D" id="3.40.190.10">
    <property type="entry name" value="Periplasmic binding protein-like II"/>
    <property type="match status" value="1"/>
</dbReference>
<name>T1A740_9ZZZZ</name>
<evidence type="ECO:0000256" key="1">
    <source>
        <dbReference type="ARBA" id="ARBA00009438"/>
    </source>
</evidence>
<comment type="caution">
    <text evidence="2">The sequence shown here is derived from an EMBL/GenBank/DDBJ whole genome shotgun (WGS) entry which is preliminary data.</text>
</comment>
<dbReference type="GO" id="GO:0030973">
    <property type="term" value="F:molybdate ion binding"/>
    <property type="evidence" value="ECO:0007669"/>
    <property type="project" value="TreeGrafter"/>
</dbReference>
<reference evidence="2" key="1">
    <citation type="submission" date="2013-08" db="EMBL/GenBank/DDBJ databases">
        <authorList>
            <person name="Mendez C."/>
            <person name="Richter M."/>
            <person name="Ferrer M."/>
            <person name="Sanchez J."/>
        </authorList>
    </citation>
    <scope>NUCLEOTIDE SEQUENCE</scope>
</reference>